<feature type="region of interest" description="Disordered" evidence="1">
    <location>
        <begin position="1"/>
        <end position="117"/>
    </location>
</feature>
<name>A0A077ZGR3_TRITR</name>
<evidence type="ECO:0000313" key="3">
    <source>
        <dbReference type="Proteomes" id="UP000030665"/>
    </source>
</evidence>
<protein>
    <submittedName>
        <fullName evidence="2">Uncharacterized protein</fullName>
    </submittedName>
</protein>
<dbReference type="Proteomes" id="UP000030665">
    <property type="component" value="Unassembled WGS sequence"/>
</dbReference>
<reference evidence="2" key="2">
    <citation type="submission" date="2014-03" db="EMBL/GenBank/DDBJ databases">
        <title>The whipworm genome and dual-species transcriptomics of an intimate host-pathogen interaction.</title>
        <authorList>
            <person name="Foth B.J."/>
            <person name="Tsai I.J."/>
            <person name="Reid A.J."/>
            <person name="Bancroft A.J."/>
            <person name="Nichol S."/>
            <person name="Tracey A."/>
            <person name="Holroyd N."/>
            <person name="Cotton J.A."/>
            <person name="Stanley E.J."/>
            <person name="Zarowiecki M."/>
            <person name="Liu J.Z."/>
            <person name="Huckvale T."/>
            <person name="Cooper P.J."/>
            <person name="Grencis R.K."/>
            <person name="Berriman M."/>
        </authorList>
    </citation>
    <scope>NUCLEOTIDE SEQUENCE [LARGE SCALE GENOMIC DNA]</scope>
</reference>
<organism evidence="2 3">
    <name type="scientific">Trichuris trichiura</name>
    <name type="common">Whipworm</name>
    <name type="synonym">Trichocephalus trichiurus</name>
    <dbReference type="NCBI Taxonomy" id="36087"/>
    <lineage>
        <taxon>Eukaryota</taxon>
        <taxon>Metazoa</taxon>
        <taxon>Ecdysozoa</taxon>
        <taxon>Nematoda</taxon>
        <taxon>Enoplea</taxon>
        <taxon>Dorylaimia</taxon>
        <taxon>Trichinellida</taxon>
        <taxon>Trichuridae</taxon>
        <taxon>Trichuris</taxon>
    </lineage>
</organism>
<evidence type="ECO:0000256" key="1">
    <source>
        <dbReference type="SAM" id="MobiDB-lite"/>
    </source>
</evidence>
<dbReference type="EMBL" id="HG806427">
    <property type="protein sequence ID" value="CDW58838.1"/>
    <property type="molecule type" value="Genomic_DNA"/>
</dbReference>
<sequence length="188" mass="20497">MKENQHEKTGETKHGQGEKESLPSAPARPKEPAEAKQTAVNSQGQQKIEEGPVPNPTDREPIAAMPAAVTPASNGERPIGEEIPSTNTNDNKEPPRLPSQEPLEVAEGPTPKPVDTEPIAAEPAVVTANTNGREPLNVDNKPTIGSADVDEELIISPFIPNTTNPPLKKRESIFTRFLRWLSRIFYFL</sequence>
<feature type="compositionally biased region" description="Basic and acidic residues" evidence="1">
    <location>
        <begin position="1"/>
        <end position="21"/>
    </location>
</feature>
<evidence type="ECO:0000313" key="2">
    <source>
        <dbReference type="EMBL" id="CDW58838.1"/>
    </source>
</evidence>
<dbReference type="AlphaFoldDB" id="A0A077ZGR3"/>
<gene>
    <name evidence="2" type="ORF">TTRE_0000716401</name>
</gene>
<keyword evidence="3" id="KW-1185">Reference proteome</keyword>
<accession>A0A077ZGR3</accession>
<dbReference type="OrthoDB" id="10429747at2759"/>
<reference evidence="2" key="1">
    <citation type="submission" date="2014-01" db="EMBL/GenBank/DDBJ databases">
        <authorList>
            <person name="Aslett M."/>
        </authorList>
    </citation>
    <scope>NUCLEOTIDE SEQUENCE</scope>
</reference>
<proteinExistence type="predicted"/>